<organism evidence="5 6">
    <name type="scientific">Coniella lustricola</name>
    <dbReference type="NCBI Taxonomy" id="2025994"/>
    <lineage>
        <taxon>Eukaryota</taxon>
        <taxon>Fungi</taxon>
        <taxon>Dikarya</taxon>
        <taxon>Ascomycota</taxon>
        <taxon>Pezizomycotina</taxon>
        <taxon>Sordariomycetes</taxon>
        <taxon>Sordariomycetidae</taxon>
        <taxon>Diaporthales</taxon>
        <taxon>Schizoparmaceae</taxon>
        <taxon>Coniella</taxon>
    </lineage>
</organism>
<keyword evidence="2 3" id="KW-0378">Hydrolase</keyword>
<dbReference type="OrthoDB" id="408631at2759"/>
<dbReference type="InterPro" id="IPR050309">
    <property type="entry name" value="Type-B_Carboxylest/Lipase"/>
</dbReference>
<evidence type="ECO:0000256" key="2">
    <source>
        <dbReference type="ARBA" id="ARBA00022801"/>
    </source>
</evidence>
<feature type="signal peptide" evidence="3">
    <location>
        <begin position="1"/>
        <end position="20"/>
    </location>
</feature>
<protein>
    <recommendedName>
        <fullName evidence="3">Carboxylic ester hydrolase</fullName>
        <ecNumber evidence="3">3.1.1.-</ecNumber>
    </recommendedName>
</protein>
<feature type="domain" description="Carboxylesterase type B" evidence="4">
    <location>
        <begin position="24"/>
        <end position="461"/>
    </location>
</feature>
<feature type="chain" id="PRO_5015372418" description="Carboxylic ester hydrolase" evidence="3">
    <location>
        <begin position="21"/>
        <end position="483"/>
    </location>
</feature>
<dbReference type="GO" id="GO:0016787">
    <property type="term" value="F:hydrolase activity"/>
    <property type="evidence" value="ECO:0007669"/>
    <property type="project" value="UniProtKB-KW"/>
</dbReference>
<dbReference type="InterPro" id="IPR002018">
    <property type="entry name" value="CarbesteraseB"/>
</dbReference>
<evidence type="ECO:0000259" key="4">
    <source>
        <dbReference type="Pfam" id="PF00135"/>
    </source>
</evidence>
<dbReference type="Gene3D" id="3.40.50.1820">
    <property type="entry name" value="alpha/beta hydrolase"/>
    <property type="match status" value="1"/>
</dbReference>
<evidence type="ECO:0000313" key="5">
    <source>
        <dbReference type="EMBL" id="PSR82203.1"/>
    </source>
</evidence>
<dbReference type="EC" id="3.1.1.-" evidence="3"/>
<dbReference type="InterPro" id="IPR029058">
    <property type="entry name" value="AB_hydrolase_fold"/>
</dbReference>
<sequence>MVLTMTVSICFLSLVTHTLAFSAPNVKLPYMTLSGVYSTEYNITAYRSIPFAASTAPPYRFQPPRSPPALPASATYNTNQDFSPCPVSETVGSEDCLYLGIYSRPWLTTSTLRPVTVVFHGGAYQAGEGSFTIPPYGFPTLNVSDTNDFILVYPNYRLGALGFLPGQAIHDDPDAVLNPGLVDQYAALQWVHNYISLFGGDPSNVTIFGQSAGGGSVIAQTIAHNGAQTNTAQPKLFARAAASSPWWPRTYHYNDPEAEAVFDSFVDLTSCSSVASMQREGGQSSASSVVECLRTLNLRDLITASSNVGEQFMAPHFVWVPVIDDVFLTQPLSTTVLQHNNKHNGIDAVWGLYNSYDGSDFVDTSLALAQGSPYNATAAGFDSWLADFLPRFSAGKLQSVRELYPAVGKTDSPEWSWNTSFARAAYIYRDVSLACPAFWIASTVAKEAGTSWLAEYAVPPAEHGSDEPYICLEPGYNSSCIVR</sequence>
<name>A0A2T3A3E8_9PEZI</name>
<evidence type="ECO:0000313" key="6">
    <source>
        <dbReference type="Proteomes" id="UP000241462"/>
    </source>
</evidence>
<dbReference type="PROSITE" id="PS00122">
    <property type="entry name" value="CARBOXYLESTERASE_B_1"/>
    <property type="match status" value="1"/>
</dbReference>
<dbReference type="Proteomes" id="UP000241462">
    <property type="component" value="Unassembled WGS sequence"/>
</dbReference>
<dbReference type="SUPFAM" id="SSF53474">
    <property type="entry name" value="alpha/beta-Hydrolases"/>
    <property type="match status" value="1"/>
</dbReference>
<dbReference type="EMBL" id="KZ678484">
    <property type="protein sequence ID" value="PSR82203.1"/>
    <property type="molecule type" value="Genomic_DNA"/>
</dbReference>
<dbReference type="PANTHER" id="PTHR11559">
    <property type="entry name" value="CARBOXYLESTERASE"/>
    <property type="match status" value="1"/>
</dbReference>
<comment type="similarity">
    <text evidence="1 3">Belongs to the type-B carboxylesterase/lipase family.</text>
</comment>
<accession>A0A2T3A3E8</accession>
<dbReference type="InterPro" id="IPR019826">
    <property type="entry name" value="Carboxylesterase_B_AS"/>
</dbReference>
<dbReference type="Pfam" id="PF00135">
    <property type="entry name" value="COesterase"/>
    <property type="match status" value="1"/>
</dbReference>
<evidence type="ECO:0000256" key="3">
    <source>
        <dbReference type="RuleBase" id="RU361235"/>
    </source>
</evidence>
<dbReference type="InParanoid" id="A0A2T3A3E8"/>
<keyword evidence="3" id="KW-0732">Signal</keyword>
<dbReference type="STRING" id="2025994.A0A2T3A3E8"/>
<dbReference type="AlphaFoldDB" id="A0A2T3A3E8"/>
<proteinExistence type="inferred from homology"/>
<keyword evidence="6" id="KW-1185">Reference proteome</keyword>
<gene>
    <name evidence="5" type="ORF">BD289DRAFT_22641</name>
</gene>
<evidence type="ECO:0000256" key="1">
    <source>
        <dbReference type="ARBA" id="ARBA00005964"/>
    </source>
</evidence>
<reference evidence="5 6" key="1">
    <citation type="journal article" date="2018" name="Mycol. Prog.">
        <title>Coniella lustricola, a new species from submerged detritus.</title>
        <authorList>
            <person name="Raudabaugh D.B."/>
            <person name="Iturriaga T."/>
            <person name="Carver A."/>
            <person name="Mondo S."/>
            <person name="Pangilinan J."/>
            <person name="Lipzen A."/>
            <person name="He G."/>
            <person name="Amirebrahimi M."/>
            <person name="Grigoriev I.V."/>
            <person name="Miller A.N."/>
        </authorList>
    </citation>
    <scope>NUCLEOTIDE SEQUENCE [LARGE SCALE GENOMIC DNA]</scope>
    <source>
        <strain evidence="5 6">B22-T-1</strain>
    </source>
</reference>